<feature type="region of interest" description="Disordered" evidence="1">
    <location>
        <begin position="1"/>
        <end position="35"/>
    </location>
</feature>
<dbReference type="Pfam" id="PF07727">
    <property type="entry name" value="RVT_2"/>
    <property type="match status" value="1"/>
</dbReference>
<keyword evidence="4" id="KW-1185">Reference proteome</keyword>
<evidence type="ECO:0000313" key="4">
    <source>
        <dbReference type="Proteomes" id="UP000596661"/>
    </source>
</evidence>
<feature type="region of interest" description="Disordered" evidence="1">
    <location>
        <begin position="64"/>
        <end position="90"/>
    </location>
</feature>
<feature type="compositionally biased region" description="Low complexity" evidence="1">
    <location>
        <begin position="229"/>
        <end position="247"/>
    </location>
</feature>
<feature type="compositionally biased region" description="Polar residues" evidence="1">
    <location>
        <begin position="208"/>
        <end position="228"/>
    </location>
</feature>
<dbReference type="EnsemblPlants" id="evm.model.05.1624">
    <property type="protein sequence ID" value="cds.evm.model.05.1624"/>
    <property type="gene ID" value="evm.TU.05.1624"/>
</dbReference>
<name>A0A803PM26_CANSA</name>
<dbReference type="Gramene" id="evm.model.05.1624">
    <property type="protein sequence ID" value="cds.evm.model.05.1624"/>
    <property type="gene ID" value="evm.TU.05.1624"/>
</dbReference>
<dbReference type="AlphaFoldDB" id="A0A803PM26"/>
<proteinExistence type="predicted"/>
<organism evidence="3 4">
    <name type="scientific">Cannabis sativa</name>
    <name type="common">Hemp</name>
    <name type="synonym">Marijuana</name>
    <dbReference type="NCBI Taxonomy" id="3483"/>
    <lineage>
        <taxon>Eukaryota</taxon>
        <taxon>Viridiplantae</taxon>
        <taxon>Streptophyta</taxon>
        <taxon>Embryophyta</taxon>
        <taxon>Tracheophyta</taxon>
        <taxon>Spermatophyta</taxon>
        <taxon>Magnoliopsida</taxon>
        <taxon>eudicotyledons</taxon>
        <taxon>Gunneridae</taxon>
        <taxon>Pentapetalae</taxon>
        <taxon>rosids</taxon>
        <taxon>fabids</taxon>
        <taxon>Rosales</taxon>
        <taxon>Cannabaceae</taxon>
        <taxon>Cannabis</taxon>
    </lineage>
</organism>
<dbReference type="EMBL" id="UZAU01000542">
    <property type="status" value="NOT_ANNOTATED_CDS"/>
    <property type="molecule type" value="Genomic_DNA"/>
</dbReference>
<evidence type="ECO:0000313" key="3">
    <source>
        <dbReference type="EnsemblPlants" id="cds.evm.model.05.1624"/>
    </source>
</evidence>
<sequence>MNFNNGGIGSQTNREYHGSNRGRRGNYRGGHGGNNSNRTICQLCGRSGHTVIKCFHRFDINFTGSQPTSTPSPNNDDSLQANITHTDSTSNQSQAWFLDTRATHHMANDTHNFNNATDYKGKAKVIIGQENEASTSSADLCEGYRCLHPSGRIYVARSVTFNEEEFPFNKLFPNKSQTQQTSPTIVSPVSFPIPRTTNFPIQIFHHTPSVSSDSSPDIHIQNSPQASFNESNTNSSHSPESVSNNSPQHTPATTDSSSSHHSITQNNHPMVTRSKLSIYKPKVYLATQLDTNEPKSVKEALANPHWNKAMNTEYVALKNKKTWILSPPTSDMKIIHNKWIFKVKYNKDGSFERLKARLMAKGFQQVLGVDFFETYSLVVKTCTIQIIFTLAVTNGWQIQQIDINNAFLNGELQEDVYMHQPKGFIDQQFPNHVCKLQKAIYGLKAPPPGLTNSPTLSNNGVSP</sequence>
<accession>A0A803PM26</accession>
<dbReference type="Proteomes" id="UP000596661">
    <property type="component" value="Chromosome 5"/>
</dbReference>
<reference evidence="3" key="1">
    <citation type="submission" date="2018-11" db="EMBL/GenBank/DDBJ databases">
        <authorList>
            <person name="Grassa J C."/>
        </authorList>
    </citation>
    <scope>NUCLEOTIDE SEQUENCE [LARGE SCALE GENOMIC DNA]</scope>
</reference>
<feature type="region of interest" description="Disordered" evidence="1">
    <location>
        <begin position="206"/>
        <end position="272"/>
    </location>
</feature>
<feature type="domain" description="Reverse transcriptase Ty1/copia-type" evidence="2">
    <location>
        <begin position="321"/>
        <end position="447"/>
    </location>
</feature>
<dbReference type="InterPro" id="IPR043502">
    <property type="entry name" value="DNA/RNA_pol_sf"/>
</dbReference>
<evidence type="ECO:0000259" key="2">
    <source>
        <dbReference type="Pfam" id="PF07727"/>
    </source>
</evidence>
<dbReference type="InterPro" id="IPR013103">
    <property type="entry name" value="RVT_2"/>
</dbReference>
<feature type="compositionally biased region" description="Polar residues" evidence="1">
    <location>
        <begin position="1"/>
        <end position="13"/>
    </location>
</feature>
<dbReference type="OMA" id="THHMAND"/>
<protein>
    <recommendedName>
        <fullName evidence="2">Reverse transcriptase Ty1/copia-type domain-containing protein</fullName>
    </recommendedName>
</protein>
<reference evidence="3" key="2">
    <citation type="submission" date="2021-03" db="UniProtKB">
        <authorList>
            <consortium name="EnsemblPlants"/>
        </authorList>
    </citation>
    <scope>IDENTIFICATION</scope>
</reference>
<evidence type="ECO:0000256" key="1">
    <source>
        <dbReference type="SAM" id="MobiDB-lite"/>
    </source>
</evidence>
<dbReference type="SUPFAM" id="SSF56672">
    <property type="entry name" value="DNA/RNA polymerases"/>
    <property type="match status" value="1"/>
</dbReference>